<keyword evidence="6 8" id="KW-1133">Transmembrane helix</keyword>
<reference evidence="10 11" key="1">
    <citation type="submission" date="2021-06" db="EMBL/GenBank/DDBJ databases">
        <title>Rheinheimera indica sp. nov., isolated from deep-sea sediment.</title>
        <authorList>
            <person name="Wang Z."/>
            <person name="Zhang X.-Y."/>
        </authorList>
    </citation>
    <scope>NUCLEOTIDE SEQUENCE [LARGE SCALE GENOMIC DNA]</scope>
    <source>
        <strain evidence="10 11">SM2107</strain>
    </source>
</reference>
<keyword evidence="3" id="KW-0488">Methylation</keyword>
<accession>A0ABS6MKW5</accession>
<keyword evidence="4" id="KW-0997">Cell inner membrane</keyword>
<gene>
    <name evidence="10" type="ORF">KQY15_10165</name>
</gene>
<dbReference type="Pfam" id="PF12019">
    <property type="entry name" value="GspH"/>
    <property type="match status" value="1"/>
</dbReference>
<keyword evidence="5 8" id="KW-0812">Transmembrane</keyword>
<keyword evidence="7 8" id="KW-0472">Membrane</keyword>
<feature type="transmembrane region" description="Helical" evidence="8">
    <location>
        <begin position="23"/>
        <end position="45"/>
    </location>
</feature>
<dbReference type="EMBL" id="JAHRID010000004">
    <property type="protein sequence ID" value="MBV2129459.1"/>
    <property type="molecule type" value="Genomic_DNA"/>
</dbReference>
<evidence type="ECO:0000256" key="7">
    <source>
        <dbReference type="ARBA" id="ARBA00023136"/>
    </source>
</evidence>
<dbReference type="InterPro" id="IPR022346">
    <property type="entry name" value="T2SS_GspH"/>
</dbReference>
<evidence type="ECO:0000259" key="9">
    <source>
        <dbReference type="Pfam" id="PF12019"/>
    </source>
</evidence>
<dbReference type="Pfam" id="PF07963">
    <property type="entry name" value="N_methyl"/>
    <property type="match status" value="1"/>
</dbReference>
<evidence type="ECO:0000256" key="1">
    <source>
        <dbReference type="ARBA" id="ARBA00004377"/>
    </source>
</evidence>
<protein>
    <submittedName>
        <fullName evidence="10">GspH/FimT family pseudopilin</fullName>
    </submittedName>
</protein>
<dbReference type="InterPro" id="IPR012902">
    <property type="entry name" value="N_methyl_site"/>
</dbReference>
<evidence type="ECO:0000256" key="4">
    <source>
        <dbReference type="ARBA" id="ARBA00022519"/>
    </source>
</evidence>
<feature type="domain" description="General secretion pathway GspH" evidence="9">
    <location>
        <begin position="55"/>
        <end position="164"/>
    </location>
</feature>
<keyword evidence="2" id="KW-1003">Cell membrane</keyword>
<comment type="caution">
    <text evidence="10">The sequence shown here is derived from an EMBL/GenBank/DDBJ whole genome shotgun (WGS) entry which is preliminary data.</text>
</comment>
<keyword evidence="11" id="KW-1185">Reference proteome</keyword>
<evidence type="ECO:0000256" key="6">
    <source>
        <dbReference type="ARBA" id="ARBA00022989"/>
    </source>
</evidence>
<organism evidence="10 11">
    <name type="scientific">Arsukibacterium indicum</name>
    <dbReference type="NCBI Taxonomy" id="2848612"/>
    <lineage>
        <taxon>Bacteria</taxon>
        <taxon>Pseudomonadati</taxon>
        <taxon>Pseudomonadota</taxon>
        <taxon>Gammaproteobacteria</taxon>
        <taxon>Chromatiales</taxon>
        <taxon>Chromatiaceae</taxon>
        <taxon>Arsukibacterium</taxon>
    </lineage>
</organism>
<comment type="subcellular location">
    <subcellularLocation>
        <location evidence="1">Cell inner membrane</location>
        <topology evidence="1">Single-pass membrane protein</topology>
    </subcellularLocation>
</comment>
<evidence type="ECO:0000313" key="11">
    <source>
        <dbReference type="Proteomes" id="UP000704611"/>
    </source>
</evidence>
<sequence length="177" mass="20085">MYFGKGCIVKQGKSQNGLSLLELMLGLAIMAVLLQIALPAMAELINKQRASSYMQQFSRHLGYARIQAANSQQPVRLCPLAGSECQSDWQTYPLVMSLINPHNDTEFMLRQIPAVFAQHQLKYNRSQLQFRRDGSLNALENGTFYYCPQATFNWHYSLVLNQAGRNRLSFHQTPCPA</sequence>
<dbReference type="Proteomes" id="UP000704611">
    <property type="component" value="Unassembled WGS sequence"/>
</dbReference>
<evidence type="ECO:0000256" key="5">
    <source>
        <dbReference type="ARBA" id="ARBA00022692"/>
    </source>
</evidence>
<evidence type="ECO:0000313" key="10">
    <source>
        <dbReference type="EMBL" id="MBV2129459.1"/>
    </source>
</evidence>
<name>A0ABS6MKW5_9GAMM</name>
<evidence type="ECO:0000256" key="8">
    <source>
        <dbReference type="SAM" id="Phobius"/>
    </source>
</evidence>
<evidence type="ECO:0000256" key="2">
    <source>
        <dbReference type="ARBA" id="ARBA00022475"/>
    </source>
</evidence>
<dbReference type="NCBIfam" id="TIGR02532">
    <property type="entry name" value="IV_pilin_GFxxxE"/>
    <property type="match status" value="1"/>
</dbReference>
<proteinExistence type="predicted"/>
<evidence type="ECO:0000256" key="3">
    <source>
        <dbReference type="ARBA" id="ARBA00022481"/>
    </source>
</evidence>